<feature type="region of interest" description="Disordered" evidence="8">
    <location>
        <begin position="1"/>
        <end position="28"/>
    </location>
</feature>
<dbReference type="AlphaFoldDB" id="A0A2H0WKV8"/>
<dbReference type="EMBL" id="PEZL01000044">
    <property type="protein sequence ID" value="PIS13215.1"/>
    <property type="molecule type" value="Genomic_DNA"/>
</dbReference>
<keyword evidence="4 7" id="KW-0689">Ribosomal protein</keyword>
<evidence type="ECO:0000256" key="5">
    <source>
        <dbReference type="ARBA" id="ARBA00023274"/>
    </source>
</evidence>
<reference evidence="10" key="1">
    <citation type="submission" date="2017-09" db="EMBL/GenBank/DDBJ databases">
        <title>Depth-based differentiation of microbial function through sediment-hosted aquifers and enrichment of novel symbionts in the deep terrestrial subsurface.</title>
        <authorList>
            <person name="Probst A.J."/>
            <person name="Ladd B."/>
            <person name="Jarett J.K."/>
            <person name="Geller-Mcgrath D.E."/>
            <person name="Sieber C.M.K."/>
            <person name="Emerson J.B."/>
            <person name="Anantharaman K."/>
            <person name="Thomas B.C."/>
            <person name="Malmstrom R."/>
            <person name="Stieglmeier M."/>
            <person name="Klingl A."/>
            <person name="Woyke T."/>
            <person name="Ryan C.M."/>
            <person name="Banfield J.F."/>
        </authorList>
    </citation>
    <scope>NUCLEOTIDE SEQUENCE [LARGE SCALE GENOMIC DNA]</scope>
</reference>
<feature type="compositionally biased region" description="Basic residues" evidence="8">
    <location>
        <begin position="1"/>
        <end position="22"/>
    </location>
</feature>
<evidence type="ECO:0000256" key="6">
    <source>
        <dbReference type="ARBA" id="ARBA00035136"/>
    </source>
</evidence>
<sequence>MPITKSAKKALRQSIKRKKQNVKRKDDFKKKIKEIRKLLSSSKKQEAEKLVPGAYKALDKAGKSGVIKKNAAARKKSRLMKAIKLSI</sequence>
<dbReference type="NCBIfam" id="TIGR00029">
    <property type="entry name" value="S20"/>
    <property type="match status" value="1"/>
</dbReference>
<dbReference type="Pfam" id="PF01649">
    <property type="entry name" value="Ribosomal_S20p"/>
    <property type="match status" value="1"/>
</dbReference>
<evidence type="ECO:0000313" key="10">
    <source>
        <dbReference type="Proteomes" id="UP000230353"/>
    </source>
</evidence>
<evidence type="ECO:0000256" key="1">
    <source>
        <dbReference type="ARBA" id="ARBA00007634"/>
    </source>
</evidence>
<evidence type="ECO:0000256" key="7">
    <source>
        <dbReference type="HAMAP-Rule" id="MF_00500"/>
    </source>
</evidence>
<dbReference type="PANTHER" id="PTHR33398">
    <property type="entry name" value="30S RIBOSOMAL PROTEIN S20"/>
    <property type="match status" value="1"/>
</dbReference>
<keyword evidence="2 7" id="KW-0699">rRNA-binding</keyword>
<dbReference type="SUPFAM" id="SSF46992">
    <property type="entry name" value="Ribosomal protein S20"/>
    <property type="match status" value="1"/>
</dbReference>
<evidence type="ECO:0000256" key="3">
    <source>
        <dbReference type="ARBA" id="ARBA00022884"/>
    </source>
</evidence>
<accession>A0A2H0WKV8</accession>
<proteinExistence type="inferred from homology"/>
<protein>
    <recommendedName>
        <fullName evidence="6 7">Small ribosomal subunit protein bS20</fullName>
    </recommendedName>
</protein>
<dbReference type="GO" id="GO:0070181">
    <property type="term" value="F:small ribosomal subunit rRNA binding"/>
    <property type="evidence" value="ECO:0007669"/>
    <property type="project" value="TreeGrafter"/>
</dbReference>
<dbReference type="InterPro" id="IPR036510">
    <property type="entry name" value="Ribosomal_bS20_sf"/>
</dbReference>
<dbReference type="Gene3D" id="1.20.58.110">
    <property type="entry name" value="Ribosomal protein S20"/>
    <property type="match status" value="1"/>
</dbReference>
<comment type="similarity">
    <text evidence="1 7">Belongs to the bacterial ribosomal protein bS20 family.</text>
</comment>
<evidence type="ECO:0000313" key="9">
    <source>
        <dbReference type="EMBL" id="PIS13215.1"/>
    </source>
</evidence>
<dbReference type="GO" id="GO:0006412">
    <property type="term" value="P:translation"/>
    <property type="evidence" value="ECO:0007669"/>
    <property type="project" value="UniProtKB-UniRule"/>
</dbReference>
<evidence type="ECO:0000256" key="8">
    <source>
        <dbReference type="SAM" id="MobiDB-lite"/>
    </source>
</evidence>
<evidence type="ECO:0000256" key="4">
    <source>
        <dbReference type="ARBA" id="ARBA00022980"/>
    </source>
</evidence>
<dbReference type="InterPro" id="IPR002583">
    <property type="entry name" value="Ribosomal_bS20"/>
</dbReference>
<keyword evidence="3 7" id="KW-0694">RNA-binding</keyword>
<gene>
    <name evidence="7 9" type="primary">rpsT</name>
    <name evidence="9" type="ORF">COT67_02965</name>
</gene>
<organism evidence="9 10">
    <name type="scientific">Candidatus Tagabacteria bacterium CG09_land_8_20_14_0_10_41_14</name>
    <dbReference type="NCBI Taxonomy" id="1975021"/>
    <lineage>
        <taxon>Bacteria</taxon>
        <taxon>Candidatus Tagaibacteriota</taxon>
    </lineage>
</organism>
<evidence type="ECO:0000256" key="2">
    <source>
        <dbReference type="ARBA" id="ARBA00022730"/>
    </source>
</evidence>
<comment type="function">
    <text evidence="7">Binds directly to 16S ribosomal RNA.</text>
</comment>
<dbReference type="GO" id="GO:0015935">
    <property type="term" value="C:small ribosomal subunit"/>
    <property type="evidence" value="ECO:0007669"/>
    <property type="project" value="TreeGrafter"/>
</dbReference>
<dbReference type="GO" id="GO:0003735">
    <property type="term" value="F:structural constituent of ribosome"/>
    <property type="evidence" value="ECO:0007669"/>
    <property type="project" value="InterPro"/>
</dbReference>
<comment type="caution">
    <text evidence="9">The sequence shown here is derived from an EMBL/GenBank/DDBJ whole genome shotgun (WGS) entry which is preliminary data.</text>
</comment>
<dbReference type="Proteomes" id="UP000230353">
    <property type="component" value="Unassembled WGS sequence"/>
</dbReference>
<name>A0A2H0WKV8_9BACT</name>
<keyword evidence="5 7" id="KW-0687">Ribonucleoprotein</keyword>
<dbReference type="PANTHER" id="PTHR33398:SF1">
    <property type="entry name" value="SMALL RIBOSOMAL SUBUNIT PROTEIN BS20C"/>
    <property type="match status" value="1"/>
</dbReference>
<dbReference type="HAMAP" id="MF_00500">
    <property type="entry name" value="Ribosomal_bS20"/>
    <property type="match status" value="1"/>
</dbReference>